<gene>
    <name evidence="7" type="ORF">POCTA_138.1.T0780052</name>
</gene>
<comment type="caution">
    <text evidence="7">The sequence shown here is derived from an EMBL/GenBank/DDBJ whole genome shotgun (WGS) entry which is preliminary data.</text>
</comment>
<dbReference type="FunFam" id="1.10.510.10:FF:000810">
    <property type="entry name" value="Uncharacterized protein"/>
    <property type="match status" value="1"/>
</dbReference>
<dbReference type="OrthoDB" id="4062651at2759"/>
<evidence type="ECO:0000313" key="7">
    <source>
        <dbReference type="EMBL" id="CAD8181995.1"/>
    </source>
</evidence>
<dbReference type="PANTHER" id="PTHR24345">
    <property type="entry name" value="SERINE/THREONINE-PROTEIN KINASE PLK"/>
    <property type="match status" value="1"/>
</dbReference>
<dbReference type="PROSITE" id="PS00108">
    <property type="entry name" value="PROTEIN_KINASE_ST"/>
    <property type="match status" value="1"/>
</dbReference>
<evidence type="ECO:0000259" key="6">
    <source>
        <dbReference type="PROSITE" id="PS50011"/>
    </source>
</evidence>
<dbReference type="GO" id="GO:0004674">
    <property type="term" value="F:protein serine/threonine kinase activity"/>
    <property type="evidence" value="ECO:0007669"/>
    <property type="project" value="UniProtKB-KW"/>
</dbReference>
<evidence type="ECO:0000256" key="4">
    <source>
        <dbReference type="ARBA" id="ARBA00022777"/>
    </source>
</evidence>
<proteinExistence type="predicted"/>
<keyword evidence="2" id="KW-0808">Transferase</keyword>
<name>A0A8S1W148_PAROT</name>
<evidence type="ECO:0000256" key="1">
    <source>
        <dbReference type="ARBA" id="ARBA00022527"/>
    </source>
</evidence>
<evidence type="ECO:0000256" key="3">
    <source>
        <dbReference type="ARBA" id="ARBA00022741"/>
    </source>
</evidence>
<evidence type="ECO:0000313" key="8">
    <source>
        <dbReference type="Proteomes" id="UP000683925"/>
    </source>
</evidence>
<dbReference type="GO" id="GO:0005524">
    <property type="term" value="F:ATP binding"/>
    <property type="evidence" value="ECO:0007669"/>
    <property type="project" value="UniProtKB-KW"/>
</dbReference>
<dbReference type="SMART" id="SM00220">
    <property type="entry name" value="S_TKc"/>
    <property type="match status" value="1"/>
</dbReference>
<dbReference type="Pfam" id="PF00069">
    <property type="entry name" value="Pkinase"/>
    <property type="match status" value="1"/>
</dbReference>
<dbReference type="InterPro" id="IPR008271">
    <property type="entry name" value="Ser/Thr_kinase_AS"/>
</dbReference>
<feature type="domain" description="Protein kinase" evidence="6">
    <location>
        <begin position="2"/>
        <end position="254"/>
    </location>
</feature>
<organism evidence="7 8">
    <name type="scientific">Paramecium octaurelia</name>
    <dbReference type="NCBI Taxonomy" id="43137"/>
    <lineage>
        <taxon>Eukaryota</taxon>
        <taxon>Sar</taxon>
        <taxon>Alveolata</taxon>
        <taxon>Ciliophora</taxon>
        <taxon>Intramacronucleata</taxon>
        <taxon>Oligohymenophorea</taxon>
        <taxon>Peniculida</taxon>
        <taxon>Parameciidae</taxon>
        <taxon>Paramecium</taxon>
    </lineage>
</organism>
<keyword evidence="3" id="KW-0547">Nucleotide-binding</keyword>
<dbReference type="AlphaFoldDB" id="A0A8S1W148"/>
<dbReference type="PROSITE" id="PS50011">
    <property type="entry name" value="PROTEIN_KINASE_DOM"/>
    <property type="match status" value="1"/>
</dbReference>
<dbReference type="EMBL" id="CAJJDP010000077">
    <property type="protein sequence ID" value="CAD8181995.1"/>
    <property type="molecule type" value="Genomic_DNA"/>
</dbReference>
<evidence type="ECO:0000256" key="5">
    <source>
        <dbReference type="ARBA" id="ARBA00022840"/>
    </source>
</evidence>
<dbReference type="OMA" id="APEINHY"/>
<dbReference type="InterPro" id="IPR000719">
    <property type="entry name" value="Prot_kinase_dom"/>
</dbReference>
<accession>A0A8S1W148</accession>
<dbReference type="PANTHER" id="PTHR24345:SF0">
    <property type="entry name" value="CELL CYCLE SERINE_THREONINE-PROTEIN KINASE CDC5_MSD2"/>
    <property type="match status" value="1"/>
</dbReference>
<dbReference type="GO" id="GO:0005634">
    <property type="term" value="C:nucleus"/>
    <property type="evidence" value="ECO:0007669"/>
    <property type="project" value="TreeGrafter"/>
</dbReference>
<protein>
    <recommendedName>
        <fullName evidence="6">Protein kinase domain-containing protein</fullName>
    </recommendedName>
</protein>
<reference evidence="7" key="1">
    <citation type="submission" date="2021-01" db="EMBL/GenBank/DDBJ databases">
        <authorList>
            <consortium name="Genoscope - CEA"/>
            <person name="William W."/>
        </authorList>
    </citation>
    <scope>NUCLEOTIDE SEQUENCE</scope>
</reference>
<keyword evidence="1" id="KW-0723">Serine/threonine-protein kinase</keyword>
<keyword evidence="4" id="KW-0418">Kinase</keyword>
<keyword evidence="5" id="KW-0067">ATP-binding</keyword>
<sequence length="283" mass="33113">MQIIEISLGEGSVGQVKKVKIEDNLYAIKQFNSRLGSNEYRIHQQLKHPNILNFIQGNEDYIITELMSPFSLFDFVKTARSMSVNASNCILKQLVEALKYMHQQRIAHRDVKLENVLVDEQNFKIKLCDFDVSVSLDEGKVQNQVGTFNYLAPEINHYGEINALNLQECDIHSLGVLYFTLLFGNFPFKQANQSNGMYRLIIENNWEKFWHIFQSRRTQQIPPICLELIQGMIEYNPKQRFTLDDILNKIEPVNEIEYVNEMQKVHIQLQEMQREKGNLILEN</sequence>
<evidence type="ECO:0000256" key="2">
    <source>
        <dbReference type="ARBA" id="ARBA00022679"/>
    </source>
</evidence>
<keyword evidence="8" id="KW-1185">Reference proteome</keyword>
<dbReference type="Proteomes" id="UP000683925">
    <property type="component" value="Unassembled WGS sequence"/>
</dbReference>